<evidence type="ECO:0008006" key="4">
    <source>
        <dbReference type="Google" id="ProtNLM"/>
    </source>
</evidence>
<dbReference type="Proteomes" id="UP001446871">
    <property type="component" value="Unassembled WGS sequence"/>
</dbReference>
<evidence type="ECO:0000313" key="2">
    <source>
        <dbReference type="EMBL" id="KAK8064270.1"/>
    </source>
</evidence>
<feature type="compositionally biased region" description="Basic and acidic residues" evidence="1">
    <location>
        <begin position="289"/>
        <end position="314"/>
    </location>
</feature>
<feature type="compositionally biased region" description="Polar residues" evidence="1">
    <location>
        <begin position="127"/>
        <end position="147"/>
    </location>
</feature>
<keyword evidence="3" id="KW-1185">Reference proteome</keyword>
<dbReference type="EMBL" id="JAQQWM010000005">
    <property type="protein sequence ID" value="KAK8064270.1"/>
    <property type="molecule type" value="Genomic_DNA"/>
</dbReference>
<organism evidence="2 3">
    <name type="scientific">Apiospora saccharicola</name>
    <dbReference type="NCBI Taxonomy" id="335842"/>
    <lineage>
        <taxon>Eukaryota</taxon>
        <taxon>Fungi</taxon>
        <taxon>Dikarya</taxon>
        <taxon>Ascomycota</taxon>
        <taxon>Pezizomycotina</taxon>
        <taxon>Sordariomycetes</taxon>
        <taxon>Xylariomycetidae</taxon>
        <taxon>Amphisphaeriales</taxon>
        <taxon>Apiosporaceae</taxon>
        <taxon>Apiospora</taxon>
    </lineage>
</organism>
<protein>
    <recommendedName>
        <fullName evidence="4">DRBM domain-containing protein</fullName>
    </recommendedName>
</protein>
<sequence>MAAISDAEVDAILAAAATGSPQIKPERVVDVEFPLASEITTLPPVPPMPRGSCSQRALLNGPSPEKGSGQDRFRQMMSGQAVGKAFPTPPTQYPQLPVLTPQVTQLTSTAGYYPTPMNATDGRAASVNPSRSDSMPNGTSSNASTNKGAFRTTYSSILSSECQSRHFNPSFTEWEGSPGKFYAKVRIQDHTITDARAYRNTMEAKQALAKQAIDWIRANLPKDGLPTRAAHEASVKQAQLNRERADRVRSNEFYYYDTGARSTHGNGLANGPANGYGSGGGNGYSHYSPRKDRPAPRQARQDAEAVADRKKSDRQGLLEQIRSLYGHARGPSDAVLADPAAARAFLEGFALGERLRESAVRAERRRSRSPPKSGGGDNRRSGRDYRDRSVAARPDY</sequence>
<feature type="region of interest" description="Disordered" evidence="1">
    <location>
        <begin position="264"/>
        <end position="314"/>
    </location>
</feature>
<reference evidence="2 3" key="1">
    <citation type="submission" date="2023-01" db="EMBL/GenBank/DDBJ databases">
        <title>Analysis of 21 Apiospora genomes using comparative genomics revels a genus with tremendous synthesis potential of carbohydrate active enzymes and secondary metabolites.</title>
        <authorList>
            <person name="Sorensen T."/>
        </authorList>
    </citation>
    <scope>NUCLEOTIDE SEQUENCE [LARGE SCALE GENOMIC DNA]</scope>
    <source>
        <strain evidence="2 3">CBS 83171</strain>
    </source>
</reference>
<feature type="compositionally biased region" description="Gly residues" evidence="1">
    <location>
        <begin position="274"/>
        <end position="283"/>
    </location>
</feature>
<feature type="compositionally biased region" description="Basic and acidic residues" evidence="1">
    <location>
        <begin position="377"/>
        <end position="396"/>
    </location>
</feature>
<feature type="region of interest" description="Disordered" evidence="1">
    <location>
        <begin position="116"/>
        <end position="147"/>
    </location>
</feature>
<gene>
    <name evidence="2" type="ORF">PG996_008922</name>
</gene>
<feature type="region of interest" description="Disordered" evidence="1">
    <location>
        <begin position="42"/>
        <end position="71"/>
    </location>
</feature>
<accession>A0ABR1UZD7</accession>
<name>A0ABR1UZD7_9PEZI</name>
<proteinExistence type="predicted"/>
<evidence type="ECO:0000256" key="1">
    <source>
        <dbReference type="SAM" id="MobiDB-lite"/>
    </source>
</evidence>
<evidence type="ECO:0000313" key="3">
    <source>
        <dbReference type="Proteomes" id="UP001446871"/>
    </source>
</evidence>
<feature type="region of interest" description="Disordered" evidence="1">
    <location>
        <begin position="356"/>
        <end position="396"/>
    </location>
</feature>
<comment type="caution">
    <text evidence="2">The sequence shown here is derived from an EMBL/GenBank/DDBJ whole genome shotgun (WGS) entry which is preliminary data.</text>
</comment>